<name>A0A291RPT9_9NOCA</name>
<evidence type="ECO:0000313" key="2">
    <source>
        <dbReference type="Proteomes" id="UP000221961"/>
    </source>
</evidence>
<accession>A0A291RPT9</accession>
<dbReference type="Proteomes" id="UP000221961">
    <property type="component" value="Chromosome"/>
</dbReference>
<organism evidence="1 2">
    <name type="scientific">Nocardia terpenica</name>
    <dbReference type="NCBI Taxonomy" id="455432"/>
    <lineage>
        <taxon>Bacteria</taxon>
        <taxon>Bacillati</taxon>
        <taxon>Actinomycetota</taxon>
        <taxon>Actinomycetes</taxon>
        <taxon>Mycobacteriales</taxon>
        <taxon>Nocardiaceae</taxon>
        <taxon>Nocardia</taxon>
    </lineage>
</organism>
<dbReference type="KEGG" id="ntp:CRH09_27105"/>
<dbReference type="GO" id="GO:0034220">
    <property type="term" value="P:monoatomic ion transmembrane transport"/>
    <property type="evidence" value="ECO:0007669"/>
    <property type="project" value="InterPro"/>
</dbReference>
<dbReference type="SUPFAM" id="SSF159468">
    <property type="entry name" value="AtpF-like"/>
    <property type="match status" value="1"/>
</dbReference>
<sequence>MGGVAVIGEPERVLGYALAGAAVLAASGPVAVEKAWDSLDSGTTLVILTAAAADLLAGRVTSDAPLTVVMPR</sequence>
<protein>
    <submittedName>
        <fullName evidence="1">Uncharacterized protein</fullName>
    </submittedName>
</protein>
<gene>
    <name evidence="1" type="ORF">CRH09_27105</name>
</gene>
<dbReference type="RefSeq" id="WP_098696333.1">
    <property type="nucleotide sequence ID" value="NZ_CP023778.1"/>
</dbReference>
<dbReference type="EMBL" id="CP023778">
    <property type="protein sequence ID" value="ATL69299.1"/>
    <property type="molecule type" value="Genomic_DNA"/>
</dbReference>
<proteinExistence type="predicted"/>
<dbReference type="AlphaFoldDB" id="A0A291RPT9"/>
<dbReference type="InterPro" id="IPR036906">
    <property type="entry name" value="ATPase_V1_fsu_sf"/>
</dbReference>
<reference evidence="1 2" key="1">
    <citation type="submission" date="2017-10" db="EMBL/GenBank/DDBJ databases">
        <title>Comparative genomics between pathogenic Norcardia.</title>
        <authorList>
            <person name="Zeng L."/>
        </authorList>
    </citation>
    <scope>NUCLEOTIDE SEQUENCE [LARGE SCALE GENOMIC DNA]</scope>
    <source>
        <strain evidence="1 2">NC_YFY_NT001</strain>
    </source>
</reference>
<dbReference type="GeneID" id="88360976"/>
<evidence type="ECO:0000313" key="1">
    <source>
        <dbReference type="EMBL" id="ATL69299.1"/>
    </source>
</evidence>